<feature type="compositionally biased region" description="Gly residues" evidence="3">
    <location>
        <begin position="967"/>
        <end position="979"/>
    </location>
</feature>
<dbReference type="KEGG" id="sphv:F9278_38850"/>
<reference evidence="5 6" key="1">
    <citation type="submission" date="2019-10" db="EMBL/GenBank/DDBJ databases">
        <title>Streptomyces sp. strain GY16 isolated from leaves of Broussonetia papyrifera.</title>
        <authorList>
            <person name="Mo P."/>
        </authorList>
    </citation>
    <scope>NUCLEOTIDE SEQUENCE [LARGE SCALE GENOMIC DNA]</scope>
    <source>
        <strain evidence="5 6">GY16</strain>
    </source>
</reference>
<dbReference type="Pfam" id="PF07724">
    <property type="entry name" value="AAA_2"/>
    <property type="match status" value="1"/>
</dbReference>
<dbReference type="InterPro" id="IPR001270">
    <property type="entry name" value="ClpA/B"/>
</dbReference>
<evidence type="ECO:0000313" key="6">
    <source>
        <dbReference type="Proteomes" id="UP000327294"/>
    </source>
</evidence>
<organism evidence="5 6">
    <name type="scientific">Streptomyces phaeolivaceus</name>
    <dbReference type="NCBI Taxonomy" id="2653200"/>
    <lineage>
        <taxon>Bacteria</taxon>
        <taxon>Bacillati</taxon>
        <taxon>Actinomycetota</taxon>
        <taxon>Actinomycetes</taxon>
        <taxon>Kitasatosporales</taxon>
        <taxon>Streptomycetaceae</taxon>
        <taxon>Streptomyces</taxon>
    </lineage>
</organism>
<dbReference type="GO" id="GO:0006508">
    <property type="term" value="P:proteolysis"/>
    <property type="evidence" value="ECO:0007669"/>
    <property type="project" value="UniProtKB-KW"/>
</dbReference>
<dbReference type="CDD" id="cd19499">
    <property type="entry name" value="RecA-like_ClpB_Hsp104-like"/>
    <property type="match status" value="1"/>
</dbReference>
<evidence type="ECO:0000256" key="1">
    <source>
        <dbReference type="ARBA" id="ARBA00022741"/>
    </source>
</evidence>
<feature type="region of interest" description="Disordered" evidence="3">
    <location>
        <begin position="942"/>
        <end position="979"/>
    </location>
</feature>
<proteinExistence type="predicted"/>
<gene>
    <name evidence="5" type="ORF">F9278_38850</name>
</gene>
<name>A0A5P8KF52_9ACTN</name>
<accession>A0A5P8KF52</accession>
<dbReference type="EMBL" id="CP045096">
    <property type="protein sequence ID" value="QFR01160.1"/>
    <property type="molecule type" value="Genomic_DNA"/>
</dbReference>
<dbReference type="InterPro" id="IPR003593">
    <property type="entry name" value="AAA+_ATPase"/>
</dbReference>
<feature type="compositionally biased region" description="Low complexity" evidence="3">
    <location>
        <begin position="943"/>
        <end position="966"/>
    </location>
</feature>
<dbReference type="InterPro" id="IPR027417">
    <property type="entry name" value="P-loop_NTPase"/>
</dbReference>
<keyword evidence="5" id="KW-0645">Protease</keyword>
<protein>
    <submittedName>
        <fullName evidence="5">ATP-dependent Clp protease ATP-binding subunit</fullName>
    </submittedName>
</protein>
<dbReference type="PANTHER" id="PTHR11638">
    <property type="entry name" value="ATP-DEPENDENT CLP PROTEASE"/>
    <property type="match status" value="1"/>
</dbReference>
<feature type="domain" description="AAA+ ATPase" evidence="4">
    <location>
        <begin position="380"/>
        <end position="514"/>
    </location>
</feature>
<dbReference type="Gene3D" id="1.10.1780.10">
    <property type="entry name" value="Clp, N-terminal domain"/>
    <property type="match status" value="1"/>
</dbReference>
<dbReference type="GO" id="GO:0016887">
    <property type="term" value="F:ATP hydrolysis activity"/>
    <property type="evidence" value="ECO:0007669"/>
    <property type="project" value="InterPro"/>
</dbReference>
<keyword evidence="1" id="KW-0547">Nucleotide-binding</keyword>
<dbReference type="InterPro" id="IPR036628">
    <property type="entry name" value="Clp_N_dom_sf"/>
</dbReference>
<feature type="domain" description="AAA+ ATPase" evidence="4">
    <location>
        <begin position="653"/>
        <end position="799"/>
    </location>
</feature>
<dbReference type="InterPro" id="IPR050130">
    <property type="entry name" value="ClpA_ClpB"/>
</dbReference>
<dbReference type="Proteomes" id="UP000327294">
    <property type="component" value="Chromosome"/>
</dbReference>
<evidence type="ECO:0000313" key="5">
    <source>
        <dbReference type="EMBL" id="QFR01160.1"/>
    </source>
</evidence>
<evidence type="ECO:0000259" key="4">
    <source>
        <dbReference type="SMART" id="SM00382"/>
    </source>
</evidence>
<dbReference type="GO" id="GO:0005524">
    <property type="term" value="F:ATP binding"/>
    <property type="evidence" value="ECO:0007669"/>
    <property type="project" value="UniProtKB-KW"/>
</dbReference>
<dbReference type="AlphaFoldDB" id="A0A5P8KF52"/>
<dbReference type="GO" id="GO:0034605">
    <property type="term" value="P:cellular response to heat"/>
    <property type="evidence" value="ECO:0007669"/>
    <property type="project" value="TreeGrafter"/>
</dbReference>
<dbReference type="SUPFAM" id="SSF81923">
    <property type="entry name" value="Double Clp-N motif"/>
    <property type="match status" value="1"/>
</dbReference>
<dbReference type="PRINTS" id="PR00300">
    <property type="entry name" value="CLPPROTEASEA"/>
</dbReference>
<dbReference type="RefSeq" id="WP_152172479.1">
    <property type="nucleotide sequence ID" value="NZ_CP045096.1"/>
</dbReference>
<evidence type="ECO:0000256" key="3">
    <source>
        <dbReference type="SAM" id="MobiDB-lite"/>
    </source>
</evidence>
<dbReference type="SMART" id="SM00382">
    <property type="entry name" value="AAA"/>
    <property type="match status" value="2"/>
</dbReference>
<dbReference type="Gene3D" id="1.10.8.60">
    <property type="match status" value="1"/>
</dbReference>
<keyword evidence="5" id="KW-0378">Hydrolase</keyword>
<dbReference type="GO" id="GO:0008233">
    <property type="term" value="F:peptidase activity"/>
    <property type="evidence" value="ECO:0007669"/>
    <property type="project" value="UniProtKB-KW"/>
</dbReference>
<dbReference type="InterPro" id="IPR003959">
    <property type="entry name" value="ATPase_AAA_core"/>
</dbReference>
<keyword evidence="2 5" id="KW-0067">ATP-binding</keyword>
<dbReference type="SUPFAM" id="SSF52540">
    <property type="entry name" value="P-loop containing nucleoside triphosphate hydrolases"/>
    <property type="match status" value="2"/>
</dbReference>
<sequence length="979" mass="106814">MLSLFSEGIFTPHTLLDERVIDVLSAATQRCSGTVRPSDILYSAIDSGDQAVLSGLALALTEGARPQHLLESIAAYNPRSPDGGDFDFDGRRERFAPETLAALDGFATEFARDPDRLRPVCLELLVARVLDHPDAGDRRFLRILDATAAARTLRDQVRVTTEPPPPLLDDAGRLRSEEFSADAWAVLEQSAERAGELGYDRLLPPHCFLALLGETEGLTERLVRLQIPPQLGLAKVAELLGGAFRLSQHGKETPPLHRDGLGEPTLDLLRRARRAATVWGAEQVDTPHLLDALLEDPPPRLASVFRTDPLRVDLARMRELLAQSVRETRTSGPREIAFRLPADSPPAEDLTWLARTQGIPAARHLERYFDTLGRALHRTSDNHVLITGPAGVGTTTLVRELARRAAAGELPFLRRKRLLRVDCRDVPDTDSGAKLARIIAHVAGRTDLVVCLDGLGALLRGPHGTDHVQALRSALKERRIHLIGILSGQEYDDLLAADHALRELTTRIDMTEPDRATARDMVRQAADALEAEFGTEVADRVVDRAVVLSGDYILAQRMPLAAVKVLRRACEDLDYRRTQLGDTRTVVDTDDVVRVIAEMSGVPAGQIAGTGDDGIDYEQALGGSVFGQRDALEVVANELRRIKAGVAGASGGPASVMLFAGLTGTGKTELAKTVAGFYSSSKRLQTYPMENFSEAHSVAGIIGSPPGYIGFERGGRLINELNADPYCVFLLDEAEKAHAEVWRPFLNLFDEGWIIDQRGVKAHGDRAIFILTTNAGQEIIALMSREGRPEEEIVARVKEALLQVGKGAHGGPVFSPEFLARIRRIIVFRPLDLDAMTGICRKLVERQRAFWRDKREKELIVPEALILHAARQGHLRNERSGGKEGGRIVAKILSDLIESPVLLEQQRRKDEFRRCARIELDFRPEGAGADGRGPRTDVRFVAADDSTAPATDSATSIDTDTSIDTGTGTGTGTDGAGHG</sequence>
<dbReference type="GO" id="GO:0005737">
    <property type="term" value="C:cytoplasm"/>
    <property type="evidence" value="ECO:0007669"/>
    <property type="project" value="TreeGrafter"/>
</dbReference>
<keyword evidence="6" id="KW-1185">Reference proteome</keyword>
<dbReference type="PANTHER" id="PTHR11638:SF184">
    <property type="entry name" value="ATPASE WITH CHAPERONE ACTIVITY"/>
    <property type="match status" value="1"/>
</dbReference>
<dbReference type="Gene3D" id="3.40.50.300">
    <property type="entry name" value="P-loop containing nucleotide triphosphate hydrolases"/>
    <property type="match status" value="2"/>
</dbReference>
<evidence type="ECO:0000256" key="2">
    <source>
        <dbReference type="ARBA" id="ARBA00022840"/>
    </source>
</evidence>